<dbReference type="SMART" id="SM00404">
    <property type="entry name" value="PTPc_motif"/>
    <property type="match status" value="1"/>
</dbReference>
<evidence type="ECO:0000313" key="4">
    <source>
        <dbReference type="Proteomes" id="UP001383192"/>
    </source>
</evidence>
<organism evidence="3 4">
    <name type="scientific">Paramarasmius palmivorus</name>
    <dbReference type="NCBI Taxonomy" id="297713"/>
    <lineage>
        <taxon>Eukaryota</taxon>
        <taxon>Fungi</taxon>
        <taxon>Dikarya</taxon>
        <taxon>Basidiomycota</taxon>
        <taxon>Agaricomycotina</taxon>
        <taxon>Agaricomycetes</taxon>
        <taxon>Agaricomycetidae</taxon>
        <taxon>Agaricales</taxon>
        <taxon>Marasmiineae</taxon>
        <taxon>Marasmiaceae</taxon>
        <taxon>Paramarasmius</taxon>
    </lineage>
</organism>
<dbReference type="GO" id="GO:0140096">
    <property type="term" value="F:catalytic activity, acting on a protein"/>
    <property type="evidence" value="ECO:0007669"/>
    <property type="project" value="UniProtKB-ARBA"/>
</dbReference>
<feature type="domain" description="Tyrosine specific protein phosphatases" evidence="2">
    <location>
        <begin position="419"/>
        <end position="459"/>
    </location>
</feature>
<evidence type="ECO:0000256" key="1">
    <source>
        <dbReference type="ARBA" id="ARBA00022801"/>
    </source>
</evidence>
<dbReference type="InterPro" id="IPR029021">
    <property type="entry name" value="Prot-tyrosine_phosphatase-like"/>
</dbReference>
<reference evidence="3 4" key="1">
    <citation type="submission" date="2024-01" db="EMBL/GenBank/DDBJ databases">
        <title>A draft genome for a cacao thread blight-causing isolate of Paramarasmius palmivorus.</title>
        <authorList>
            <person name="Baruah I.K."/>
            <person name="Bukari Y."/>
            <person name="Amoako-Attah I."/>
            <person name="Meinhardt L.W."/>
            <person name="Bailey B.A."/>
            <person name="Cohen S.P."/>
        </authorList>
    </citation>
    <scope>NUCLEOTIDE SEQUENCE [LARGE SCALE GENOMIC DNA]</scope>
    <source>
        <strain evidence="3 4">GH-12</strain>
    </source>
</reference>
<dbReference type="InterPro" id="IPR000387">
    <property type="entry name" value="Tyr_Pase_dom"/>
</dbReference>
<gene>
    <name evidence="3" type="ORF">VNI00_012057</name>
</gene>
<dbReference type="AlphaFoldDB" id="A0AAW0CBV9"/>
<comment type="caution">
    <text evidence="3">The sequence shown here is derived from an EMBL/GenBank/DDBJ whole genome shotgun (WGS) entry which is preliminary data.</text>
</comment>
<dbReference type="Pfam" id="PF22784">
    <property type="entry name" value="PTP-SAK"/>
    <property type="match status" value="1"/>
</dbReference>
<accession>A0AAW0CBV9</accession>
<protein>
    <recommendedName>
        <fullName evidence="2">Tyrosine specific protein phosphatases domain-containing protein</fullName>
    </recommendedName>
</protein>
<sequence length="533" mass="58223">MLPRAELVSVAFPAQLATNFVLEHEEKACQEFLRSRLYTDACTGSEPQIARLASQHHNSEYSCSKFGPRGSPVRYIPLSIHAPEIFKELRTRQLQSSETRIWWHHEPPISPAPLVLGPNGAPPESEPDSAVLSKELFAAMDDALTPQTGISPVPLHPSVKTSASHPIKISSVVPPELLALISSHLLLNFSTPVPEENSPFTHLPTVFDVPTPFNLDRLTDSHQFAYQQERILAPPLPPSPLQEPNFAYQLQTRSNVTEALQAAMNSGFPSPTNSLTKLFDYDSDMDKFTRTTIHSNASTVSLSLTLSVANPMGPPNYSSQPNPVVPPLSRPSLSVDTTVTSDKVAFSGTSSPMSPHSSATLGNLLLSSCPGKKDDSELEFLGAPWPEYERVTKSIGLDVLRLPTPEGLPPTLSPACLDKELTSLIERYTLRGTPVLVHCRGGVGRAGVIACCWIIKLGLCGWLDCDEVSSTEFSLLAPPSSDTNTTKPEPGTLRLVEKVISVIRRRRGAKAVETYEQARFLVDYVQFLAKKRA</sequence>
<dbReference type="GO" id="GO:0016791">
    <property type="term" value="F:phosphatase activity"/>
    <property type="evidence" value="ECO:0007669"/>
    <property type="project" value="UniProtKB-ARBA"/>
</dbReference>
<dbReference type="InterPro" id="IPR003595">
    <property type="entry name" value="Tyr_Pase_cat"/>
</dbReference>
<dbReference type="PROSITE" id="PS50056">
    <property type="entry name" value="TYR_PHOSPHATASE_2"/>
    <property type="match status" value="1"/>
</dbReference>
<dbReference type="InterPro" id="IPR050561">
    <property type="entry name" value="PTP"/>
</dbReference>
<dbReference type="Proteomes" id="UP001383192">
    <property type="component" value="Unassembled WGS sequence"/>
</dbReference>
<evidence type="ECO:0000259" key="2">
    <source>
        <dbReference type="PROSITE" id="PS50056"/>
    </source>
</evidence>
<dbReference type="InterPro" id="IPR057023">
    <property type="entry name" value="PTP-SAK"/>
</dbReference>
<dbReference type="SUPFAM" id="SSF52799">
    <property type="entry name" value="(Phosphotyrosine protein) phosphatases II"/>
    <property type="match status" value="1"/>
</dbReference>
<dbReference type="EMBL" id="JAYKXP010000054">
    <property type="protein sequence ID" value="KAK7035290.1"/>
    <property type="molecule type" value="Genomic_DNA"/>
</dbReference>
<name>A0AAW0CBV9_9AGAR</name>
<evidence type="ECO:0000313" key="3">
    <source>
        <dbReference type="EMBL" id="KAK7035290.1"/>
    </source>
</evidence>
<keyword evidence="1" id="KW-0378">Hydrolase</keyword>
<dbReference type="PANTHER" id="PTHR23339">
    <property type="entry name" value="TYROSINE SPECIFIC PROTEIN PHOSPHATASE AND DUAL SPECIFICITY PROTEIN PHOSPHATASE"/>
    <property type="match status" value="1"/>
</dbReference>
<keyword evidence="4" id="KW-1185">Reference proteome</keyword>
<dbReference type="Gene3D" id="3.90.190.10">
    <property type="entry name" value="Protein tyrosine phosphatase superfamily"/>
    <property type="match status" value="1"/>
</dbReference>
<proteinExistence type="predicted"/>